<dbReference type="InterPro" id="IPR003439">
    <property type="entry name" value="ABC_transporter-like_ATP-bd"/>
</dbReference>
<keyword evidence="6" id="KW-0378">Hydrolase</keyword>
<gene>
    <name evidence="6" type="primary">potA_14</name>
    <name evidence="6" type="ORF">PSM7751_04091</name>
</gene>
<dbReference type="SUPFAM" id="SSF52540">
    <property type="entry name" value="P-loop containing nucleoside triphosphate hydrolases"/>
    <property type="match status" value="1"/>
</dbReference>
<dbReference type="InterPro" id="IPR013611">
    <property type="entry name" value="Transp-assoc_OB_typ2"/>
</dbReference>
<sequence length="365" mass="39498">MANVVIENLSRDFGSFRAVDSLNLNIESGRFVTLLGPSGCGKTTTLRMLAGLVKNTEGRITIGDTVVSDASRGLFVPPEGRNLGMVFQSYAIWPHMTVFENVAYPLSIRRVPKATIREKVAAALEIVEMGHLANRPAPDLSGGQQQRVAIARALVFEPRVLLLDEPLSNLDARLRLQMGDEFRVLQQRLGITTVYVTHDQSEAMALSDDVVLMNSGRILQNSAPREMYLQPKSRDVATFFGAPNFIELTVQKATPRPEGDFTLDVAGAGGRGHCLSAFDPGEGGTVTVMLRPENFEILVPGEETQGMAWEGVVKSVTFRGQTQTVVVDTGAMELNIEAGPLVELNVGDQIHVGAALSAAWAVRDA</sequence>
<dbReference type="InterPro" id="IPR008995">
    <property type="entry name" value="Mo/tungstate-bd_C_term_dom"/>
</dbReference>
<dbReference type="InterPro" id="IPR003593">
    <property type="entry name" value="AAA+_ATPase"/>
</dbReference>
<dbReference type="Gene3D" id="2.40.50.100">
    <property type="match status" value="1"/>
</dbReference>
<dbReference type="SUPFAM" id="SSF50331">
    <property type="entry name" value="MOP-like"/>
    <property type="match status" value="1"/>
</dbReference>
<accession>A0A1X7A9K0</accession>
<dbReference type="PROSITE" id="PS00211">
    <property type="entry name" value="ABC_TRANSPORTER_1"/>
    <property type="match status" value="1"/>
</dbReference>
<evidence type="ECO:0000256" key="3">
    <source>
        <dbReference type="ARBA" id="ARBA00022741"/>
    </source>
</evidence>
<comment type="similarity">
    <text evidence="1">Belongs to the ABC transporter superfamily.</text>
</comment>
<dbReference type="FunFam" id="3.40.50.300:FF:000042">
    <property type="entry name" value="Maltose/maltodextrin ABC transporter, ATP-binding protein"/>
    <property type="match status" value="1"/>
</dbReference>
<evidence type="ECO:0000259" key="5">
    <source>
        <dbReference type="PROSITE" id="PS50893"/>
    </source>
</evidence>
<feature type="domain" description="ABC transporter" evidence="5">
    <location>
        <begin position="4"/>
        <end position="240"/>
    </location>
</feature>
<dbReference type="RefSeq" id="WP_085890102.1">
    <property type="nucleotide sequence ID" value="NZ_FWFN01000011.1"/>
</dbReference>
<evidence type="ECO:0000313" key="7">
    <source>
        <dbReference type="Proteomes" id="UP000193963"/>
    </source>
</evidence>
<protein>
    <submittedName>
        <fullName evidence="6">Spermidine/putrescine import ATP-binding protein PotA</fullName>
        <ecNumber evidence="6">3.6.3.31</ecNumber>
    </submittedName>
</protein>
<dbReference type="GO" id="GO:0016887">
    <property type="term" value="F:ATP hydrolysis activity"/>
    <property type="evidence" value="ECO:0007669"/>
    <property type="project" value="InterPro"/>
</dbReference>
<dbReference type="GO" id="GO:0140359">
    <property type="term" value="F:ABC-type transporter activity"/>
    <property type="evidence" value="ECO:0007669"/>
    <property type="project" value="UniProtKB-ARBA"/>
</dbReference>
<organism evidence="6 7">
    <name type="scientific">Pseudooceanicola marinus</name>
    <dbReference type="NCBI Taxonomy" id="396013"/>
    <lineage>
        <taxon>Bacteria</taxon>
        <taxon>Pseudomonadati</taxon>
        <taxon>Pseudomonadota</taxon>
        <taxon>Alphaproteobacteria</taxon>
        <taxon>Rhodobacterales</taxon>
        <taxon>Paracoccaceae</taxon>
        <taxon>Pseudooceanicola</taxon>
    </lineage>
</organism>
<keyword evidence="7" id="KW-1185">Reference proteome</keyword>
<keyword evidence="4 6" id="KW-0067">ATP-binding</keyword>
<dbReference type="PANTHER" id="PTHR43875:SF1">
    <property type="entry name" value="OSMOPROTECTIVE COMPOUNDS UPTAKE ATP-BINDING PROTEIN GGTA"/>
    <property type="match status" value="1"/>
</dbReference>
<dbReference type="InterPro" id="IPR027417">
    <property type="entry name" value="P-loop_NTPase"/>
</dbReference>
<dbReference type="OrthoDB" id="9802264at2"/>
<dbReference type="EMBL" id="FWFN01000011">
    <property type="protein sequence ID" value="SLN73909.1"/>
    <property type="molecule type" value="Genomic_DNA"/>
</dbReference>
<dbReference type="AlphaFoldDB" id="A0A1X7A9K0"/>
<keyword evidence="2" id="KW-0813">Transport</keyword>
<dbReference type="InterPro" id="IPR017871">
    <property type="entry name" value="ABC_transporter-like_CS"/>
</dbReference>
<dbReference type="Proteomes" id="UP000193963">
    <property type="component" value="Unassembled WGS sequence"/>
</dbReference>
<evidence type="ECO:0000256" key="1">
    <source>
        <dbReference type="ARBA" id="ARBA00005417"/>
    </source>
</evidence>
<dbReference type="PANTHER" id="PTHR43875">
    <property type="entry name" value="MALTODEXTRIN IMPORT ATP-BINDING PROTEIN MSMX"/>
    <property type="match status" value="1"/>
</dbReference>
<dbReference type="InterPro" id="IPR047641">
    <property type="entry name" value="ABC_transpr_MalK/UgpC-like"/>
</dbReference>
<dbReference type="GO" id="GO:0055052">
    <property type="term" value="C:ATP-binding cassette (ABC) transporter complex, substrate-binding subunit-containing"/>
    <property type="evidence" value="ECO:0007669"/>
    <property type="project" value="TreeGrafter"/>
</dbReference>
<keyword evidence="3" id="KW-0547">Nucleotide-binding</keyword>
<evidence type="ECO:0000256" key="4">
    <source>
        <dbReference type="ARBA" id="ARBA00022840"/>
    </source>
</evidence>
<reference evidence="6 7" key="1">
    <citation type="submission" date="2017-03" db="EMBL/GenBank/DDBJ databases">
        <authorList>
            <person name="Afonso C.L."/>
            <person name="Miller P.J."/>
            <person name="Scott M.A."/>
            <person name="Spackman E."/>
            <person name="Goraichik I."/>
            <person name="Dimitrov K.M."/>
            <person name="Suarez D.L."/>
            <person name="Swayne D.E."/>
        </authorList>
    </citation>
    <scope>NUCLEOTIDE SEQUENCE [LARGE SCALE GENOMIC DNA]</scope>
    <source>
        <strain evidence="6 7">CECT 7751</strain>
    </source>
</reference>
<dbReference type="Pfam" id="PF08402">
    <property type="entry name" value="TOBE_2"/>
    <property type="match status" value="1"/>
</dbReference>
<dbReference type="EC" id="3.6.3.31" evidence="6"/>
<dbReference type="Pfam" id="PF00005">
    <property type="entry name" value="ABC_tran"/>
    <property type="match status" value="1"/>
</dbReference>
<dbReference type="SMART" id="SM00382">
    <property type="entry name" value="AAA"/>
    <property type="match status" value="1"/>
</dbReference>
<dbReference type="GO" id="GO:0005524">
    <property type="term" value="F:ATP binding"/>
    <property type="evidence" value="ECO:0007669"/>
    <property type="project" value="UniProtKB-KW"/>
</dbReference>
<evidence type="ECO:0000313" key="6">
    <source>
        <dbReference type="EMBL" id="SLN73909.1"/>
    </source>
</evidence>
<proteinExistence type="inferred from homology"/>
<dbReference type="PROSITE" id="PS50893">
    <property type="entry name" value="ABC_TRANSPORTER_2"/>
    <property type="match status" value="1"/>
</dbReference>
<dbReference type="Gene3D" id="3.40.50.300">
    <property type="entry name" value="P-loop containing nucleotide triphosphate hydrolases"/>
    <property type="match status" value="1"/>
</dbReference>
<evidence type="ECO:0000256" key="2">
    <source>
        <dbReference type="ARBA" id="ARBA00022448"/>
    </source>
</evidence>
<name>A0A1X7A9K0_9RHOB</name>